<evidence type="ECO:0000256" key="7">
    <source>
        <dbReference type="ARBA" id="ARBA00023136"/>
    </source>
</evidence>
<dbReference type="EMBL" id="QCYY01003199">
    <property type="protein sequence ID" value="ROT64741.1"/>
    <property type="molecule type" value="Genomic_DNA"/>
</dbReference>
<evidence type="ECO:0000313" key="11">
    <source>
        <dbReference type="Proteomes" id="UP000283509"/>
    </source>
</evidence>
<keyword evidence="9" id="KW-0732">Signal</keyword>
<dbReference type="GO" id="GO:0000026">
    <property type="term" value="F:alpha-1,2-mannosyltransferase activity"/>
    <property type="evidence" value="ECO:0007669"/>
    <property type="project" value="TreeGrafter"/>
</dbReference>
<accession>A0A3R7LW64</accession>
<keyword evidence="5 8" id="KW-0256">Endoplasmic reticulum</keyword>
<dbReference type="AlphaFoldDB" id="A0A3R7LW64"/>
<proteinExistence type="inferred from homology"/>
<feature type="transmembrane region" description="Helical" evidence="8">
    <location>
        <begin position="156"/>
        <end position="180"/>
    </location>
</feature>
<feature type="transmembrane region" description="Helical" evidence="8">
    <location>
        <begin position="192"/>
        <end position="215"/>
    </location>
</feature>
<feature type="transmembrane region" description="Helical" evidence="8">
    <location>
        <begin position="291"/>
        <end position="315"/>
    </location>
</feature>
<dbReference type="PANTHER" id="PTHR22760">
    <property type="entry name" value="GLYCOSYLTRANSFERASE"/>
    <property type="match status" value="1"/>
</dbReference>
<evidence type="ECO:0000256" key="5">
    <source>
        <dbReference type="ARBA" id="ARBA00022824"/>
    </source>
</evidence>
<dbReference type="InterPro" id="IPR005599">
    <property type="entry name" value="GPI_mannosylTrfase"/>
</dbReference>
<protein>
    <recommendedName>
        <fullName evidence="8">Mannosyltransferase</fullName>
        <ecNumber evidence="8">2.4.1.-</ecNumber>
    </recommendedName>
</protein>
<keyword evidence="11" id="KW-1185">Reference proteome</keyword>
<sequence>MTFLLVRLSSVFLVQTWFVADEYWQATEVAHNLAFGYGYLTWEWRVGLRSILYPSVFACLYKVLAIFNLDYPLLLIHLPRVLHAGAFAVGDFFTWKLSRKLYNKDAAHWTHVCLMSSWFLEYCAPRTLTSCVEMVLTSVALWFYPWKSKRESCSVSYLWLVGISCILRPTSAVLFVPLCLHHVWASNSRLWLTVKFIAIVLAVLVLSVGLDSWYYGQLVVVPWRFVHFNIASGLAAHYGTHPWHWYLTQGLPATLTIHIVPFLLGAVCHSRRHKDLLPLCVCCLGHKEFRFLLPVLPLCLCIAGDYIAVTIANLSKKKDLSSKQW</sequence>
<evidence type="ECO:0000313" key="10">
    <source>
        <dbReference type="EMBL" id="ROT64741.1"/>
    </source>
</evidence>
<evidence type="ECO:0000256" key="2">
    <source>
        <dbReference type="ARBA" id="ARBA00022676"/>
    </source>
</evidence>
<dbReference type="PANTHER" id="PTHR22760:SF4">
    <property type="entry name" value="GPI MANNOSYLTRANSFERASE 3"/>
    <property type="match status" value="1"/>
</dbReference>
<evidence type="ECO:0000256" key="1">
    <source>
        <dbReference type="ARBA" id="ARBA00004477"/>
    </source>
</evidence>
<reference evidence="10 11" key="1">
    <citation type="submission" date="2018-04" db="EMBL/GenBank/DDBJ databases">
        <authorList>
            <person name="Zhang X."/>
            <person name="Yuan J."/>
            <person name="Li F."/>
            <person name="Xiang J."/>
        </authorList>
    </citation>
    <scope>NUCLEOTIDE SEQUENCE [LARGE SCALE GENOMIC DNA]</scope>
    <source>
        <tissue evidence="10">Muscle</tissue>
    </source>
</reference>
<keyword evidence="3" id="KW-0808">Transferase</keyword>
<dbReference type="EC" id="2.4.1.-" evidence="8"/>
<comment type="caution">
    <text evidence="10">The sequence shown here is derived from an EMBL/GenBank/DDBJ whole genome shotgun (WGS) entry which is preliminary data.</text>
</comment>
<evidence type="ECO:0000256" key="3">
    <source>
        <dbReference type="ARBA" id="ARBA00022679"/>
    </source>
</evidence>
<reference evidence="10 11" key="2">
    <citation type="submission" date="2019-01" db="EMBL/GenBank/DDBJ databases">
        <title>The decoding of complex shrimp genome reveals the adaptation for benthos swimmer, frequently molting mechanism and breeding impact on genome.</title>
        <authorList>
            <person name="Sun Y."/>
            <person name="Gao Y."/>
            <person name="Yu Y."/>
        </authorList>
    </citation>
    <scope>NUCLEOTIDE SEQUENCE [LARGE SCALE GENOMIC DNA]</scope>
    <source>
        <tissue evidence="10">Muscle</tissue>
    </source>
</reference>
<evidence type="ECO:0000256" key="9">
    <source>
        <dbReference type="SAM" id="SignalP"/>
    </source>
</evidence>
<keyword evidence="2 8" id="KW-0328">Glycosyltransferase</keyword>
<comment type="caution">
    <text evidence="8">Lacks conserved residue(s) required for the propagation of feature annotation.</text>
</comment>
<keyword evidence="4 8" id="KW-0812">Transmembrane</keyword>
<keyword evidence="6 8" id="KW-1133">Transmembrane helix</keyword>
<name>A0A3R7LW64_PENVA</name>
<comment type="similarity">
    <text evidence="8">Belongs to the glycosyltransferase 22 family.</text>
</comment>
<feature type="chain" id="PRO_5018575617" description="Mannosyltransferase" evidence="9">
    <location>
        <begin position="17"/>
        <end position="325"/>
    </location>
</feature>
<dbReference type="GO" id="GO:0005789">
    <property type="term" value="C:endoplasmic reticulum membrane"/>
    <property type="evidence" value="ECO:0007669"/>
    <property type="project" value="UniProtKB-SubCell"/>
</dbReference>
<feature type="signal peptide" evidence="9">
    <location>
        <begin position="1"/>
        <end position="16"/>
    </location>
</feature>
<gene>
    <name evidence="10" type="ORF">C7M84_017308</name>
</gene>
<dbReference type="OrthoDB" id="416834at2759"/>
<organism evidence="10 11">
    <name type="scientific">Penaeus vannamei</name>
    <name type="common">Whiteleg shrimp</name>
    <name type="synonym">Litopenaeus vannamei</name>
    <dbReference type="NCBI Taxonomy" id="6689"/>
    <lineage>
        <taxon>Eukaryota</taxon>
        <taxon>Metazoa</taxon>
        <taxon>Ecdysozoa</taxon>
        <taxon>Arthropoda</taxon>
        <taxon>Crustacea</taxon>
        <taxon>Multicrustacea</taxon>
        <taxon>Malacostraca</taxon>
        <taxon>Eumalacostraca</taxon>
        <taxon>Eucarida</taxon>
        <taxon>Decapoda</taxon>
        <taxon>Dendrobranchiata</taxon>
        <taxon>Penaeoidea</taxon>
        <taxon>Penaeidae</taxon>
        <taxon>Penaeus</taxon>
    </lineage>
</organism>
<evidence type="ECO:0000256" key="6">
    <source>
        <dbReference type="ARBA" id="ARBA00022989"/>
    </source>
</evidence>
<evidence type="ECO:0000256" key="4">
    <source>
        <dbReference type="ARBA" id="ARBA00022692"/>
    </source>
</evidence>
<comment type="subcellular location">
    <subcellularLocation>
        <location evidence="1 8">Endoplasmic reticulum membrane</location>
        <topology evidence="1 8">Multi-pass membrane protein</topology>
    </subcellularLocation>
</comment>
<dbReference type="GO" id="GO:0006506">
    <property type="term" value="P:GPI anchor biosynthetic process"/>
    <property type="evidence" value="ECO:0007669"/>
    <property type="project" value="TreeGrafter"/>
</dbReference>
<dbReference type="STRING" id="6689.A0A3R7LW64"/>
<feature type="transmembrane region" description="Helical" evidence="8">
    <location>
        <begin position="251"/>
        <end position="270"/>
    </location>
</feature>
<dbReference type="Pfam" id="PF03901">
    <property type="entry name" value="Glyco_transf_22"/>
    <property type="match status" value="1"/>
</dbReference>
<keyword evidence="7 8" id="KW-0472">Membrane</keyword>
<evidence type="ECO:0000256" key="8">
    <source>
        <dbReference type="RuleBase" id="RU363075"/>
    </source>
</evidence>
<dbReference type="Proteomes" id="UP000283509">
    <property type="component" value="Unassembled WGS sequence"/>
</dbReference>